<keyword evidence="2" id="KW-1185">Reference proteome</keyword>
<evidence type="ECO:0000313" key="2">
    <source>
        <dbReference type="Proteomes" id="UP001629235"/>
    </source>
</evidence>
<organism evidence="1 2">
    <name type="scientific">Paraburkholderia rhynchosiae</name>
    <dbReference type="NCBI Taxonomy" id="487049"/>
    <lineage>
        <taxon>Bacteria</taxon>
        <taxon>Pseudomonadati</taxon>
        <taxon>Pseudomonadota</taxon>
        <taxon>Betaproteobacteria</taxon>
        <taxon>Burkholderiales</taxon>
        <taxon>Burkholderiaceae</taxon>
        <taxon>Paraburkholderia</taxon>
    </lineage>
</organism>
<comment type="caution">
    <text evidence="1">The sequence shown here is derived from an EMBL/GenBank/DDBJ whole genome shotgun (WGS) entry which is preliminary data.</text>
</comment>
<sequence>MAPSVTAENRSRQIQPDYFTRRCAERGSDLLFARSIRQFVGEGDNEPVATDREKQALNEALTIA</sequence>
<gene>
    <name evidence="1" type="ORF">PQR01_29265</name>
</gene>
<proteinExistence type="predicted"/>
<protein>
    <submittedName>
        <fullName evidence="1">Uncharacterized protein</fullName>
    </submittedName>
</protein>
<accession>A0ACC7NIR8</accession>
<evidence type="ECO:0000313" key="1">
    <source>
        <dbReference type="EMBL" id="MFM0107450.1"/>
    </source>
</evidence>
<name>A0ACC7NIR8_9BURK</name>
<dbReference type="EMBL" id="JAQQDW010000080">
    <property type="protein sequence ID" value="MFM0107450.1"/>
    <property type="molecule type" value="Genomic_DNA"/>
</dbReference>
<reference evidence="1 2" key="1">
    <citation type="journal article" date="2024" name="Chem. Sci.">
        <title>Discovery of megapolipeptins by genome mining of a Burkholderiales bacteria collection.</title>
        <authorList>
            <person name="Paulo B.S."/>
            <person name="Recchia M.J.J."/>
            <person name="Lee S."/>
            <person name="Fergusson C.H."/>
            <person name="Romanowski S.B."/>
            <person name="Hernandez A."/>
            <person name="Krull N."/>
            <person name="Liu D.Y."/>
            <person name="Cavanagh H."/>
            <person name="Bos A."/>
            <person name="Gray C.A."/>
            <person name="Murphy B.T."/>
            <person name="Linington R.G."/>
            <person name="Eustaquio A.S."/>
        </authorList>
    </citation>
    <scope>NUCLEOTIDE SEQUENCE [LARGE SCALE GENOMIC DNA]</scope>
    <source>
        <strain evidence="1 2">RL18-126-BIB-B</strain>
    </source>
</reference>
<dbReference type="Proteomes" id="UP001629235">
    <property type="component" value="Unassembled WGS sequence"/>
</dbReference>